<keyword evidence="3" id="KW-1185">Reference proteome</keyword>
<feature type="chain" id="PRO_5046746162" evidence="1">
    <location>
        <begin position="19"/>
        <end position="152"/>
    </location>
</feature>
<keyword evidence="1" id="KW-0732">Signal</keyword>
<reference evidence="2" key="1">
    <citation type="submission" date="2022-06" db="EMBL/GenBank/DDBJ databases">
        <title>Gramella sediminis sp. nov., isolated from deep-sea sediment of the Indian Ocean.</title>
        <authorList>
            <person name="Yang L."/>
        </authorList>
    </citation>
    <scope>NUCLEOTIDE SEQUENCE</scope>
    <source>
        <strain evidence="2">HMD3159</strain>
    </source>
</reference>
<dbReference type="InterPro" id="IPR032710">
    <property type="entry name" value="NTF2-like_dom_sf"/>
</dbReference>
<sequence length="152" mass="17307">MKKILFLALIFINMSAFAQMDSSENTPTQLVKEFFKAFHAQDTVTLKKFAHDGARLESVSIDAEGNTKLTTDNYSKFLKNIASIPAEATFEERIHEYRVEENGSLATVTTPYTLYFNGKLYHCGVNSFQLVKFNGEWKIVYLIDTRVKEGCD</sequence>
<comment type="caution">
    <text evidence="2">The sequence shown here is derived from an EMBL/GenBank/DDBJ whole genome shotgun (WGS) entry which is preliminary data.</text>
</comment>
<evidence type="ECO:0000256" key="1">
    <source>
        <dbReference type="SAM" id="SignalP"/>
    </source>
</evidence>
<proteinExistence type="predicted"/>
<dbReference type="Proteomes" id="UP001155077">
    <property type="component" value="Unassembled WGS sequence"/>
</dbReference>
<name>A0ABT0Z4A4_9FLAO</name>
<dbReference type="Gene3D" id="3.10.450.50">
    <property type="match status" value="1"/>
</dbReference>
<protein>
    <submittedName>
        <fullName evidence="2">Nuclear transport factor 2 family protein</fullName>
    </submittedName>
</protein>
<dbReference type="SUPFAM" id="SSF54427">
    <property type="entry name" value="NTF2-like"/>
    <property type="match status" value="1"/>
</dbReference>
<gene>
    <name evidence="2" type="ORF">NE848_14280</name>
</gene>
<dbReference type="RefSeq" id="WP_252114804.1">
    <property type="nucleotide sequence ID" value="NZ_JAMSCK010000005.1"/>
</dbReference>
<evidence type="ECO:0000313" key="2">
    <source>
        <dbReference type="EMBL" id="MCM8570559.1"/>
    </source>
</evidence>
<evidence type="ECO:0000313" key="3">
    <source>
        <dbReference type="Proteomes" id="UP001155077"/>
    </source>
</evidence>
<accession>A0ABT0Z4A4</accession>
<dbReference type="Pfam" id="PF12893">
    <property type="entry name" value="Lumazine_bd_2"/>
    <property type="match status" value="1"/>
</dbReference>
<dbReference type="InterPro" id="IPR039437">
    <property type="entry name" value="FrzH/put_lumazine-bd"/>
</dbReference>
<feature type="signal peptide" evidence="1">
    <location>
        <begin position="1"/>
        <end position="18"/>
    </location>
</feature>
<dbReference type="EMBL" id="JAMSCK010000005">
    <property type="protein sequence ID" value="MCM8570559.1"/>
    <property type="molecule type" value="Genomic_DNA"/>
</dbReference>
<organism evidence="2 3">
    <name type="scientific">Gramella jeungdoensis</name>
    <dbReference type="NCBI Taxonomy" id="708091"/>
    <lineage>
        <taxon>Bacteria</taxon>
        <taxon>Pseudomonadati</taxon>
        <taxon>Bacteroidota</taxon>
        <taxon>Flavobacteriia</taxon>
        <taxon>Flavobacteriales</taxon>
        <taxon>Flavobacteriaceae</taxon>
        <taxon>Christiangramia</taxon>
    </lineage>
</organism>